<feature type="region of interest" description="Disordered" evidence="1">
    <location>
        <begin position="218"/>
        <end position="310"/>
    </location>
</feature>
<feature type="compositionally biased region" description="Acidic residues" evidence="1">
    <location>
        <begin position="102"/>
        <end position="121"/>
    </location>
</feature>
<feature type="region of interest" description="Disordered" evidence="1">
    <location>
        <begin position="46"/>
        <end position="65"/>
    </location>
</feature>
<evidence type="ECO:0000256" key="1">
    <source>
        <dbReference type="SAM" id="MobiDB-lite"/>
    </source>
</evidence>
<keyword evidence="3" id="KW-1185">Reference proteome</keyword>
<dbReference type="EMBL" id="JAKLMC020000001">
    <property type="protein sequence ID" value="KAK5958266.1"/>
    <property type="molecule type" value="Genomic_DNA"/>
</dbReference>
<evidence type="ECO:0000313" key="3">
    <source>
        <dbReference type="Proteomes" id="UP001316803"/>
    </source>
</evidence>
<reference evidence="2 3" key="1">
    <citation type="submission" date="2022-12" db="EMBL/GenBank/DDBJ databases">
        <title>Genomic features and morphological characterization of a novel Knufia sp. strain isolated from spacecraft assembly facility.</title>
        <authorList>
            <person name="Teixeira M."/>
            <person name="Chander A.M."/>
            <person name="Stajich J.E."/>
            <person name="Venkateswaran K."/>
        </authorList>
    </citation>
    <scope>NUCLEOTIDE SEQUENCE [LARGE SCALE GENOMIC DNA]</scope>
    <source>
        <strain evidence="2 3">FJI-L2-BK-P2</strain>
    </source>
</reference>
<feature type="compositionally biased region" description="Polar residues" evidence="1">
    <location>
        <begin position="218"/>
        <end position="240"/>
    </location>
</feature>
<dbReference type="AlphaFoldDB" id="A0AAN8ICC5"/>
<feature type="compositionally biased region" description="Low complexity" evidence="1">
    <location>
        <begin position="252"/>
        <end position="310"/>
    </location>
</feature>
<feature type="compositionally biased region" description="Basic and acidic residues" evidence="1">
    <location>
        <begin position="49"/>
        <end position="65"/>
    </location>
</feature>
<name>A0AAN8ICC5_9EURO</name>
<feature type="region of interest" description="Disordered" evidence="1">
    <location>
        <begin position="1"/>
        <end position="20"/>
    </location>
</feature>
<dbReference type="Proteomes" id="UP001316803">
    <property type="component" value="Unassembled WGS sequence"/>
</dbReference>
<protein>
    <submittedName>
        <fullName evidence="2">Uncharacterized protein</fullName>
    </submittedName>
</protein>
<organism evidence="2 3">
    <name type="scientific">Knufia fluminis</name>
    <dbReference type="NCBI Taxonomy" id="191047"/>
    <lineage>
        <taxon>Eukaryota</taxon>
        <taxon>Fungi</taxon>
        <taxon>Dikarya</taxon>
        <taxon>Ascomycota</taxon>
        <taxon>Pezizomycotina</taxon>
        <taxon>Eurotiomycetes</taxon>
        <taxon>Chaetothyriomycetidae</taxon>
        <taxon>Chaetothyriales</taxon>
        <taxon>Trichomeriaceae</taxon>
        <taxon>Knufia</taxon>
    </lineage>
</organism>
<proteinExistence type="predicted"/>
<evidence type="ECO:0000313" key="2">
    <source>
        <dbReference type="EMBL" id="KAK5958266.1"/>
    </source>
</evidence>
<sequence length="380" mass="42910">MPRAVRKASTASTSTHPRGRQLRYQNLRYGCKLCPQRVFSQLSAPYKSKTRESAVEGHVRKQHPEHTRRWRKIAYRWGVRAYYTDHTTADIKNPTELPPVMEYDDDDEDEDEEEEEAQDDTDATALAVSGYAYADELSIDSSLHAGTDADRRSLPDGRYIKTENRDVAVYEYIQNASTPDEYTSSLGQRYRTVSTPDTDIIPQTLMGAMTDPVGDIPTTTFTSPYNQTLPIRPISATQRHLQPPIDLPPTPYTTTGTTPSTSLSPQAQPYQQSQPQSSYFPPNQFQPQPHPQHQTQSYTHTQTQLDSTSSTTLETNFDNAALAGLYGPRMGFLASQVFMVRQNTHEERVNVVGQYLQETRRVLLRENGELWGIVGMGDGR</sequence>
<accession>A0AAN8ICC5</accession>
<gene>
    <name evidence="2" type="ORF">OHC33_000108</name>
</gene>
<comment type="caution">
    <text evidence="2">The sequence shown here is derived from an EMBL/GenBank/DDBJ whole genome shotgun (WGS) entry which is preliminary data.</text>
</comment>
<feature type="region of interest" description="Disordered" evidence="1">
    <location>
        <begin position="90"/>
        <end position="121"/>
    </location>
</feature>